<keyword evidence="2 5" id="KW-0812">Transmembrane</keyword>
<keyword evidence="3 5" id="KW-1133">Transmembrane helix</keyword>
<gene>
    <name evidence="7" type="ORF">ACFSMZ_01380</name>
</gene>
<comment type="subcellular location">
    <subcellularLocation>
        <location evidence="1">Membrane</location>
        <topology evidence="1">Multi-pass membrane protein</topology>
    </subcellularLocation>
</comment>
<reference evidence="8" key="1">
    <citation type="journal article" date="2019" name="Int. J. Syst. Evol. Microbiol.">
        <title>The Global Catalogue of Microorganisms (GCM) 10K type strain sequencing project: providing services to taxonomists for standard genome sequencing and annotation.</title>
        <authorList>
            <consortium name="The Broad Institute Genomics Platform"/>
            <consortium name="The Broad Institute Genome Sequencing Center for Infectious Disease"/>
            <person name="Wu L."/>
            <person name="Ma J."/>
        </authorList>
    </citation>
    <scope>NUCLEOTIDE SEQUENCE [LARGE SCALE GENOMIC DNA]</scope>
    <source>
        <strain evidence="8">KCTC 23707</strain>
    </source>
</reference>
<feature type="transmembrane region" description="Helical" evidence="5">
    <location>
        <begin position="354"/>
        <end position="372"/>
    </location>
</feature>
<dbReference type="PANTHER" id="PTHR23521">
    <property type="entry name" value="TRANSPORTER MFS SUPERFAMILY"/>
    <property type="match status" value="1"/>
</dbReference>
<protein>
    <submittedName>
        <fullName evidence="7">MFS transporter</fullName>
    </submittedName>
</protein>
<dbReference type="Pfam" id="PF07690">
    <property type="entry name" value="MFS_1"/>
    <property type="match status" value="1"/>
</dbReference>
<dbReference type="InterPro" id="IPR047200">
    <property type="entry name" value="MFS_YcaD-like"/>
</dbReference>
<dbReference type="InterPro" id="IPR001958">
    <property type="entry name" value="Tet-R_TetA/multi-R_MdtG-like"/>
</dbReference>
<organism evidence="7 8">
    <name type="scientific">Chelativorans composti</name>
    <dbReference type="NCBI Taxonomy" id="768533"/>
    <lineage>
        <taxon>Bacteria</taxon>
        <taxon>Pseudomonadati</taxon>
        <taxon>Pseudomonadota</taxon>
        <taxon>Alphaproteobacteria</taxon>
        <taxon>Hyphomicrobiales</taxon>
        <taxon>Phyllobacteriaceae</taxon>
        <taxon>Chelativorans</taxon>
    </lineage>
</organism>
<dbReference type="Proteomes" id="UP001597373">
    <property type="component" value="Unassembled WGS sequence"/>
</dbReference>
<evidence type="ECO:0000256" key="5">
    <source>
        <dbReference type="SAM" id="Phobius"/>
    </source>
</evidence>
<evidence type="ECO:0000313" key="8">
    <source>
        <dbReference type="Proteomes" id="UP001597373"/>
    </source>
</evidence>
<keyword evidence="8" id="KW-1185">Reference proteome</keyword>
<feature type="transmembrane region" description="Helical" evidence="5">
    <location>
        <begin position="76"/>
        <end position="97"/>
    </location>
</feature>
<dbReference type="InterPro" id="IPR020846">
    <property type="entry name" value="MFS_dom"/>
</dbReference>
<evidence type="ECO:0000256" key="2">
    <source>
        <dbReference type="ARBA" id="ARBA00022692"/>
    </source>
</evidence>
<comment type="caution">
    <text evidence="7">The sequence shown here is derived from an EMBL/GenBank/DDBJ whole genome shotgun (WGS) entry which is preliminary data.</text>
</comment>
<proteinExistence type="predicted"/>
<evidence type="ECO:0000259" key="6">
    <source>
        <dbReference type="PROSITE" id="PS50850"/>
    </source>
</evidence>
<dbReference type="PANTHER" id="PTHR23521:SF3">
    <property type="entry name" value="MFS TRANSPORTER"/>
    <property type="match status" value="1"/>
</dbReference>
<keyword evidence="4 5" id="KW-0472">Membrane</keyword>
<name>A0ABW5DEI5_9HYPH</name>
<feature type="transmembrane region" description="Helical" evidence="5">
    <location>
        <begin position="238"/>
        <end position="258"/>
    </location>
</feature>
<dbReference type="Gene3D" id="1.20.1250.20">
    <property type="entry name" value="MFS general substrate transporter like domains"/>
    <property type="match status" value="2"/>
</dbReference>
<dbReference type="InterPro" id="IPR036259">
    <property type="entry name" value="MFS_trans_sf"/>
</dbReference>
<feature type="transmembrane region" description="Helical" evidence="5">
    <location>
        <begin position="159"/>
        <end position="179"/>
    </location>
</feature>
<feature type="domain" description="Major facilitator superfamily (MFS) profile" evidence="6">
    <location>
        <begin position="200"/>
        <end position="382"/>
    </location>
</feature>
<dbReference type="RefSeq" id="WP_345099989.1">
    <property type="nucleotide sequence ID" value="NZ_BAABGS010000073.1"/>
</dbReference>
<evidence type="ECO:0000256" key="3">
    <source>
        <dbReference type="ARBA" id="ARBA00022989"/>
    </source>
</evidence>
<evidence type="ECO:0000256" key="4">
    <source>
        <dbReference type="ARBA" id="ARBA00023136"/>
    </source>
</evidence>
<feature type="transmembrane region" description="Helical" evidence="5">
    <location>
        <begin position="325"/>
        <end position="348"/>
    </location>
</feature>
<evidence type="ECO:0000256" key="1">
    <source>
        <dbReference type="ARBA" id="ARBA00004141"/>
    </source>
</evidence>
<dbReference type="SUPFAM" id="SSF103473">
    <property type="entry name" value="MFS general substrate transporter"/>
    <property type="match status" value="1"/>
</dbReference>
<dbReference type="PROSITE" id="PS50850">
    <property type="entry name" value="MFS"/>
    <property type="match status" value="1"/>
</dbReference>
<feature type="transmembrane region" description="Helical" evidence="5">
    <location>
        <begin position="132"/>
        <end position="153"/>
    </location>
</feature>
<dbReference type="InterPro" id="IPR011701">
    <property type="entry name" value="MFS"/>
</dbReference>
<dbReference type="EMBL" id="JBHUIR010000005">
    <property type="protein sequence ID" value="MFD2258421.1"/>
    <property type="molecule type" value="Genomic_DNA"/>
</dbReference>
<feature type="transmembrane region" description="Helical" evidence="5">
    <location>
        <begin position="290"/>
        <end position="313"/>
    </location>
</feature>
<feature type="transmembrane region" description="Helical" evidence="5">
    <location>
        <begin position="49"/>
        <end position="69"/>
    </location>
</feature>
<dbReference type="PRINTS" id="PR01035">
    <property type="entry name" value="TCRTETA"/>
</dbReference>
<dbReference type="CDD" id="cd17477">
    <property type="entry name" value="MFS_YcaD_like"/>
    <property type="match status" value="1"/>
</dbReference>
<feature type="transmembrane region" description="Helical" evidence="5">
    <location>
        <begin position="265"/>
        <end position="284"/>
    </location>
</feature>
<evidence type="ECO:0000313" key="7">
    <source>
        <dbReference type="EMBL" id="MFD2258421.1"/>
    </source>
</evidence>
<accession>A0ABW5DEI5</accession>
<sequence>MSAPRATSAVITLTAAIFGLTYGLSAPLIALELAEDGYTETLIGANSAMHAVGILVVAPLLPGLSLHLGFRRLAKLALLAAGGLLALFPVTPLLWLWFVLRTALGAASETIFVVSEAWLNQITSEATRSRTIAIYVMALSTGTAMGPAILSVTGREHEHLAFVIGALIALVACVVLAMGKPIDVPPERPSTQNPFSYLRLIPVAVAASALIAALEAAGLNLLPIYAIQLGWEEQSATFLLTILLVGSILLQVPVGWLGDRLSRRLLLVLLAIISTVGALVWPLALSHDWLAFPLLFLWGGAFVGIYTITIAILGDRYHDSELVSVYALLSIAWGVGALLGPLVGGLAMEISPHGLPVFAAIACGLFAIFASLDRPVARTVSR</sequence>